<feature type="domain" description="Helix-turn-helix" evidence="1">
    <location>
        <begin position="13"/>
        <end position="51"/>
    </location>
</feature>
<name>A0AAE5F3M7_RHOHA</name>
<reference evidence="2 3" key="1">
    <citation type="journal article" date="2016" name="Genome Biol. Evol.">
        <title>Pangenome and Phylogenomic Analysis of the Pathogenic Actinobacterium Rhodococcus equi.</title>
        <authorList>
            <person name="Anastasi E."/>
            <person name="MacArthur I."/>
            <person name="Scortti M."/>
            <person name="Alvarez S."/>
            <person name="Giguere S."/>
            <person name="Vazquez-Boland J.A."/>
        </authorList>
    </citation>
    <scope>NUCLEOTIDE SEQUENCE [LARGE SCALE GENOMIC DNA]</scope>
    <source>
        <strain evidence="2 3">PAM1271</strain>
    </source>
</reference>
<dbReference type="InterPro" id="IPR041657">
    <property type="entry name" value="HTH_17"/>
</dbReference>
<sequence length="61" mass="7058">MTTKQVHERYPFIPEATLRYWRHTGVGPESAKIGGRVVYRVDRLEEWLAAQEESSKRGGVQ</sequence>
<evidence type="ECO:0000313" key="2">
    <source>
        <dbReference type="EMBL" id="ORM25576.1"/>
    </source>
</evidence>
<dbReference type="Pfam" id="PF12728">
    <property type="entry name" value="HTH_17"/>
    <property type="match status" value="1"/>
</dbReference>
<comment type="caution">
    <text evidence="2">The sequence shown here is derived from an EMBL/GenBank/DDBJ whole genome shotgun (WGS) entry which is preliminary data.</text>
</comment>
<gene>
    <name evidence="2" type="ORF">A5N68_15665</name>
</gene>
<protein>
    <recommendedName>
        <fullName evidence="1">Helix-turn-helix domain-containing protein</fullName>
    </recommendedName>
</protein>
<evidence type="ECO:0000313" key="3">
    <source>
        <dbReference type="Proteomes" id="UP000193518"/>
    </source>
</evidence>
<dbReference type="InterPro" id="IPR009061">
    <property type="entry name" value="DNA-bd_dom_put_sf"/>
</dbReference>
<accession>A0AAE5F3M7</accession>
<evidence type="ECO:0000259" key="1">
    <source>
        <dbReference type="Pfam" id="PF12728"/>
    </source>
</evidence>
<organism evidence="2 3">
    <name type="scientific">Rhodococcus hoagii</name>
    <name type="common">Corynebacterium equii</name>
    <dbReference type="NCBI Taxonomy" id="43767"/>
    <lineage>
        <taxon>Bacteria</taxon>
        <taxon>Bacillati</taxon>
        <taxon>Actinomycetota</taxon>
        <taxon>Actinomycetes</taxon>
        <taxon>Mycobacteriales</taxon>
        <taxon>Nocardiaceae</taxon>
        <taxon>Prescottella</taxon>
    </lineage>
</organism>
<dbReference type="AlphaFoldDB" id="A0AAE5F3M7"/>
<dbReference type="SUPFAM" id="SSF46955">
    <property type="entry name" value="Putative DNA-binding domain"/>
    <property type="match status" value="1"/>
</dbReference>
<dbReference type="Proteomes" id="UP000193518">
    <property type="component" value="Unassembled WGS sequence"/>
</dbReference>
<proteinExistence type="predicted"/>
<dbReference type="EMBL" id="LWIC01000006">
    <property type="protein sequence ID" value="ORM25576.1"/>
    <property type="molecule type" value="Genomic_DNA"/>
</dbReference>